<evidence type="ECO:0000313" key="4">
    <source>
        <dbReference type="Proteomes" id="UP000031036"/>
    </source>
</evidence>
<dbReference type="STRING" id="6265.A0A0B2V4A4"/>
<gene>
    <name evidence="3" type="primary">cpg-4</name>
    <name evidence="3" type="ORF">Tcan_11515</name>
</gene>
<feature type="signal peptide" evidence="2">
    <location>
        <begin position="1"/>
        <end position="19"/>
    </location>
</feature>
<evidence type="ECO:0000256" key="2">
    <source>
        <dbReference type="SAM" id="SignalP"/>
    </source>
</evidence>
<comment type="caution">
    <text evidence="3">The sequence shown here is derived from an EMBL/GenBank/DDBJ whole genome shotgun (WGS) entry which is preliminary data.</text>
</comment>
<organism evidence="3 4">
    <name type="scientific">Toxocara canis</name>
    <name type="common">Canine roundworm</name>
    <dbReference type="NCBI Taxonomy" id="6265"/>
    <lineage>
        <taxon>Eukaryota</taxon>
        <taxon>Metazoa</taxon>
        <taxon>Ecdysozoa</taxon>
        <taxon>Nematoda</taxon>
        <taxon>Chromadorea</taxon>
        <taxon>Rhabditida</taxon>
        <taxon>Spirurina</taxon>
        <taxon>Ascaridomorpha</taxon>
        <taxon>Ascaridoidea</taxon>
        <taxon>Toxocaridae</taxon>
        <taxon>Toxocara</taxon>
    </lineage>
</organism>
<name>A0A0B2V4A4_TOXCA</name>
<proteinExistence type="predicted"/>
<protein>
    <submittedName>
        <fullName evidence="3">Chondroitin proteoglycan 4</fullName>
    </submittedName>
</protein>
<keyword evidence="2" id="KW-0732">Signal</keyword>
<feature type="chain" id="PRO_5002095254" evidence="2">
    <location>
        <begin position="20"/>
        <end position="285"/>
    </location>
</feature>
<reference evidence="3 4" key="1">
    <citation type="submission" date="2014-11" db="EMBL/GenBank/DDBJ databases">
        <title>Genetic blueprint of the zoonotic pathogen Toxocara canis.</title>
        <authorList>
            <person name="Zhu X.-Q."/>
            <person name="Korhonen P.K."/>
            <person name="Cai H."/>
            <person name="Young N.D."/>
            <person name="Nejsum P."/>
            <person name="von Samson-Himmelstjerna G."/>
            <person name="Boag P.R."/>
            <person name="Tan P."/>
            <person name="Li Q."/>
            <person name="Min J."/>
            <person name="Yang Y."/>
            <person name="Wang X."/>
            <person name="Fang X."/>
            <person name="Hall R.S."/>
            <person name="Hofmann A."/>
            <person name="Sternberg P.W."/>
            <person name="Jex A.R."/>
            <person name="Gasser R.B."/>
        </authorList>
    </citation>
    <scope>NUCLEOTIDE SEQUENCE [LARGE SCALE GENOMIC DNA]</scope>
    <source>
        <strain evidence="3">PN_DK_2014</strain>
    </source>
</reference>
<evidence type="ECO:0000313" key="3">
    <source>
        <dbReference type="EMBL" id="KHN75845.1"/>
    </source>
</evidence>
<dbReference type="PANTHER" id="PTHR37442">
    <property type="entry name" value="F18A1.7 PROTEIN-RELATED"/>
    <property type="match status" value="1"/>
</dbReference>
<feature type="region of interest" description="Disordered" evidence="1">
    <location>
        <begin position="253"/>
        <end position="285"/>
    </location>
</feature>
<evidence type="ECO:0000256" key="1">
    <source>
        <dbReference type="SAM" id="MobiDB-lite"/>
    </source>
</evidence>
<dbReference type="Proteomes" id="UP000031036">
    <property type="component" value="Unassembled WGS sequence"/>
</dbReference>
<sequence>MLCDRRLFVVFLLISSMRAQEPLRFEYRGETSVSPLDQEAMTSNKSIDATADMGTDMGKILAKDEKLLAIAGAGLPDCFKAFNATMECIDVNTSEIQDKCSKDCNVEGILAGWGVYAGLRQTALFAQQPGPAKVNVLFFRKLSSEGCQVLQCFLSCLRSKFNTRCHGMAGSLLSEVIFRPIAMGQDLMLLGPALNLVRLILPMQCNFVMTKAGISKFRINSELDAKLKSAYSSKSGLGIRNVMAANHSVAPEEVPNPWAKGTSEDHSQSPLEEDSIGRKYDAFDF</sequence>
<dbReference type="EMBL" id="JPKZ01002602">
    <property type="protein sequence ID" value="KHN75845.1"/>
    <property type="molecule type" value="Genomic_DNA"/>
</dbReference>
<dbReference type="OrthoDB" id="5854862at2759"/>
<dbReference type="AlphaFoldDB" id="A0A0B2V4A4"/>
<dbReference type="PANTHER" id="PTHR37442:SF2">
    <property type="entry name" value="CHONDROITIN PROTEOGLYCAN 4"/>
    <property type="match status" value="1"/>
</dbReference>
<accession>A0A0B2V4A4</accession>
<keyword evidence="4" id="KW-1185">Reference proteome</keyword>
<feature type="compositionally biased region" description="Basic and acidic residues" evidence="1">
    <location>
        <begin position="275"/>
        <end position="285"/>
    </location>
</feature>
<dbReference type="InterPro" id="IPR053123">
    <property type="entry name" value="CPG4-like"/>
</dbReference>